<organism evidence="1 2">
    <name type="scientific">Nostoc linckia z8</name>
    <dbReference type="NCBI Taxonomy" id="1628746"/>
    <lineage>
        <taxon>Bacteria</taxon>
        <taxon>Bacillati</taxon>
        <taxon>Cyanobacteriota</taxon>
        <taxon>Cyanophyceae</taxon>
        <taxon>Nostocales</taxon>
        <taxon>Nostocaceae</taxon>
        <taxon>Nostoc</taxon>
    </lineage>
</organism>
<reference evidence="1 2" key="1">
    <citation type="submission" date="2015-02" db="EMBL/GenBank/DDBJ databases">
        <title>Nostoc linckia genome annotation.</title>
        <authorList>
            <person name="Zhou Z."/>
        </authorList>
    </citation>
    <scope>NUCLEOTIDE SEQUENCE [LARGE SCALE GENOMIC DNA]</scope>
    <source>
        <strain evidence="2">z8</strain>
    </source>
</reference>
<dbReference type="AlphaFoldDB" id="A0A9Q6ELX4"/>
<gene>
    <name evidence="1" type="ORF">VF08_09940</name>
</gene>
<evidence type="ECO:0000313" key="2">
    <source>
        <dbReference type="Proteomes" id="UP000222310"/>
    </source>
</evidence>
<name>A0A9Q6ELX4_NOSLI</name>
<protein>
    <submittedName>
        <fullName evidence="1">Uncharacterized protein</fullName>
    </submittedName>
</protein>
<proteinExistence type="predicted"/>
<comment type="caution">
    <text evidence="1">The sequence shown here is derived from an EMBL/GenBank/DDBJ whole genome shotgun (WGS) entry which is preliminary data.</text>
</comment>
<sequence>MVLAILTTAKSERQSCVDTDDRSHGDRILPMIVDIFPYQSNTNTQCRDVALQRLYKIWQRYANRLAQTCNAIGRNS</sequence>
<dbReference type="EMBL" id="LAHD01000021">
    <property type="protein sequence ID" value="PHK04828.1"/>
    <property type="molecule type" value="Genomic_DNA"/>
</dbReference>
<dbReference type="Proteomes" id="UP000222310">
    <property type="component" value="Unassembled WGS sequence"/>
</dbReference>
<evidence type="ECO:0000313" key="1">
    <source>
        <dbReference type="EMBL" id="PHK04828.1"/>
    </source>
</evidence>
<accession>A0A9Q6ELX4</accession>